<proteinExistence type="predicted"/>
<sequence length="114" mass="12934">MKSPEVNRLILSIGGLICMFEAISMYNFSFMGVPALLSCIVLFIALAYFNDTLFFYIWGLFTGVIIFIPLVIALFNSSNNYIAYAVDGILSLLFISFFGFKTFKRLQIIKENKV</sequence>
<accession>A0A4R3Z120</accession>
<gene>
    <name evidence="2" type="ORF">EDD60_11179</name>
</gene>
<feature type="transmembrane region" description="Helical" evidence="1">
    <location>
        <begin position="81"/>
        <end position="100"/>
    </location>
</feature>
<name>A0A4R3Z120_9FIRM</name>
<feature type="transmembrane region" description="Helical" evidence="1">
    <location>
        <begin position="9"/>
        <end position="26"/>
    </location>
</feature>
<comment type="caution">
    <text evidence="2">The sequence shown here is derived from an EMBL/GenBank/DDBJ whole genome shotgun (WGS) entry which is preliminary data.</text>
</comment>
<evidence type="ECO:0000313" key="3">
    <source>
        <dbReference type="Proteomes" id="UP000295515"/>
    </source>
</evidence>
<keyword evidence="1" id="KW-1133">Transmembrane helix</keyword>
<keyword evidence="1" id="KW-0472">Membrane</keyword>
<dbReference type="RefSeq" id="WP_066448017.1">
    <property type="nucleotide sequence ID" value="NZ_JANKBF010000012.1"/>
</dbReference>
<keyword evidence="3" id="KW-1185">Reference proteome</keyword>
<dbReference type="Proteomes" id="UP000295515">
    <property type="component" value="Unassembled WGS sequence"/>
</dbReference>
<reference evidence="2 3" key="1">
    <citation type="submission" date="2019-03" db="EMBL/GenBank/DDBJ databases">
        <title>Genomic Encyclopedia of Type Strains, Phase IV (KMG-IV): sequencing the most valuable type-strain genomes for metagenomic binning, comparative biology and taxonomic classification.</title>
        <authorList>
            <person name="Goeker M."/>
        </authorList>
    </citation>
    <scope>NUCLEOTIDE SEQUENCE [LARGE SCALE GENOMIC DNA]</scope>
    <source>
        <strain evidence="2 3">DSM 29487</strain>
    </source>
</reference>
<evidence type="ECO:0000256" key="1">
    <source>
        <dbReference type="SAM" id="Phobius"/>
    </source>
</evidence>
<dbReference type="GeneID" id="98915547"/>
<feature type="transmembrane region" description="Helical" evidence="1">
    <location>
        <begin position="56"/>
        <end position="75"/>
    </location>
</feature>
<keyword evidence="1" id="KW-0812">Transmembrane</keyword>
<evidence type="ECO:0000313" key="2">
    <source>
        <dbReference type="EMBL" id="TCV98666.1"/>
    </source>
</evidence>
<dbReference type="EMBL" id="SMCQ01000011">
    <property type="protein sequence ID" value="TCV98666.1"/>
    <property type="molecule type" value="Genomic_DNA"/>
</dbReference>
<feature type="transmembrane region" description="Helical" evidence="1">
    <location>
        <begin position="32"/>
        <end position="49"/>
    </location>
</feature>
<protein>
    <submittedName>
        <fullName evidence="2">Uncharacterized protein</fullName>
    </submittedName>
</protein>
<organism evidence="2 3">
    <name type="scientific">Longibaculum muris</name>
    <dbReference type="NCBI Taxonomy" id="1796628"/>
    <lineage>
        <taxon>Bacteria</taxon>
        <taxon>Bacillati</taxon>
        <taxon>Bacillota</taxon>
        <taxon>Erysipelotrichia</taxon>
        <taxon>Erysipelotrichales</taxon>
        <taxon>Coprobacillaceae</taxon>
        <taxon>Longibaculum</taxon>
    </lineage>
</organism>
<dbReference type="AlphaFoldDB" id="A0A4R3Z120"/>